<comment type="caution">
    <text evidence="1">The sequence shown here is derived from an EMBL/GenBank/DDBJ whole genome shotgun (WGS) entry which is preliminary data.</text>
</comment>
<protein>
    <submittedName>
        <fullName evidence="1">Uncharacterized protein</fullName>
    </submittedName>
</protein>
<dbReference type="AlphaFoldDB" id="A0A4Y3RH84"/>
<reference evidence="1 2" key="1">
    <citation type="submission" date="2019-06" db="EMBL/GenBank/DDBJ databases">
        <title>Whole genome shotgun sequence of Streptomyces gardneri NBRC 12865.</title>
        <authorList>
            <person name="Hosoyama A."/>
            <person name="Uohara A."/>
            <person name="Ohji S."/>
            <person name="Ichikawa N."/>
        </authorList>
    </citation>
    <scope>NUCLEOTIDE SEQUENCE [LARGE SCALE GENOMIC DNA]</scope>
    <source>
        <strain evidence="1 2">NBRC 12865</strain>
    </source>
</reference>
<keyword evidence="2" id="KW-1185">Reference proteome</keyword>
<sequence>MDAESARRQPARVAETRNEEQLIADRFERVYAELEWRDGLRVGPGA</sequence>
<evidence type="ECO:0000313" key="2">
    <source>
        <dbReference type="Proteomes" id="UP000315226"/>
    </source>
</evidence>
<proteinExistence type="predicted"/>
<evidence type="ECO:0000313" key="1">
    <source>
        <dbReference type="EMBL" id="GEB57156.1"/>
    </source>
</evidence>
<dbReference type="Proteomes" id="UP000315226">
    <property type="component" value="Unassembled WGS sequence"/>
</dbReference>
<dbReference type="EMBL" id="BJMN01000015">
    <property type="protein sequence ID" value="GEB57156.1"/>
    <property type="molecule type" value="Genomic_DNA"/>
</dbReference>
<organism evidence="1 2">
    <name type="scientific">Streptomyces gardneri</name>
    <dbReference type="NCBI Taxonomy" id="66892"/>
    <lineage>
        <taxon>Bacteria</taxon>
        <taxon>Bacillati</taxon>
        <taxon>Actinomycetota</taxon>
        <taxon>Actinomycetes</taxon>
        <taxon>Kitasatosporales</taxon>
        <taxon>Streptomycetaceae</taxon>
        <taxon>Streptomyces</taxon>
    </lineage>
</organism>
<accession>A0A4Y3RH84</accession>
<name>A0A4Y3RH84_9ACTN</name>
<gene>
    <name evidence="1" type="ORF">SGA01_27610</name>
</gene>